<accession>A0A8J3EWY9</accession>
<protein>
    <recommendedName>
        <fullName evidence="3">Pyridoxamine 5'-phosphate oxidase putative domain-containing protein</fullName>
    </recommendedName>
</protein>
<dbReference type="InterPro" id="IPR012349">
    <property type="entry name" value="Split_barrel_FMN-bd"/>
</dbReference>
<comment type="caution">
    <text evidence="1">The sequence shown here is derived from an EMBL/GenBank/DDBJ whole genome shotgun (WGS) entry which is preliminary data.</text>
</comment>
<dbReference type="Proteomes" id="UP000626244">
    <property type="component" value="Unassembled WGS sequence"/>
</dbReference>
<dbReference type="AlphaFoldDB" id="A0A8J3EWY9"/>
<proteinExistence type="predicted"/>
<dbReference type="Gene3D" id="2.30.110.10">
    <property type="entry name" value="Electron Transport, Fmn-binding Protein, Chain A"/>
    <property type="match status" value="1"/>
</dbReference>
<dbReference type="SUPFAM" id="SSF50475">
    <property type="entry name" value="FMN-binding split barrel"/>
    <property type="match status" value="1"/>
</dbReference>
<reference evidence="2" key="1">
    <citation type="journal article" date="2019" name="Int. J. Syst. Evol. Microbiol.">
        <title>The Global Catalogue of Microorganisms (GCM) 10K type strain sequencing project: providing services to taxonomists for standard genome sequencing and annotation.</title>
        <authorList>
            <consortium name="The Broad Institute Genomics Platform"/>
            <consortium name="The Broad Institute Genome Sequencing Center for Infectious Disease"/>
            <person name="Wu L."/>
            <person name="Ma J."/>
        </authorList>
    </citation>
    <scope>NUCLEOTIDE SEQUENCE [LARGE SCALE GENOMIC DNA]</scope>
    <source>
        <strain evidence="2">CGMCC 1.14993</strain>
    </source>
</reference>
<sequence length="154" mass="17236">MMANSIEKELSPVLFEDCNKEKIVLLSTISSEKSIPVMNAISWFIALDEKTIRFAIDQRSLVVSNVETNSTVSFSLFSNETVYNILGDAKVLTKQMPSIPLKLACIEVNINEVKNILFYGSKIITEPQYAKTYDERAAKKLDDAVLNGLRALEV</sequence>
<evidence type="ECO:0008006" key="3">
    <source>
        <dbReference type="Google" id="ProtNLM"/>
    </source>
</evidence>
<dbReference type="NCBIfam" id="NF005232">
    <property type="entry name" value="PRK06733.1"/>
    <property type="match status" value="1"/>
</dbReference>
<dbReference type="EMBL" id="BMHB01000001">
    <property type="protein sequence ID" value="GGI14510.1"/>
    <property type="molecule type" value="Genomic_DNA"/>
</dbReference>
<organism evidence="1 2">
    <name type="scientific">Gottfriedia solisilvae</name>
    <dbReference type="NCBI Taxonomy" id="1516104"/>
    <lineage>
        <taxon>Bacteria</taxon>
        <taxon>Bacillati</taxon>
        <taxon>Bacillota</taxon>
        <taxon>Bacilli</taxon>
        <taxon>Bacillales</taxon>
        <taxon>Bacillaceae</taxon>
        <taxon>Gottfriedia</taxon>
    </lineage>
</organism>
<gene>
    <name evidence="1" type="ORF">GCM10007380_23300</name>
</gene>
<keyword evidence="2" id="KW-1185">Reference proteome</keyword>
<evidence type="ECO:0000313" key="1">
    <source>
        <dbReference type="EMBL" id="GGI14510.1"/>
    </source>
</evidence>
<evidence type="ECO:0000313" key="2">
    <source>
        <dbReference type="Proteomes" id="UP000626244"/>
    </source>
</evidence>
<name>A0A8J3EWY9_9BACI</name>